<evidence type="ECO:0000256" key="7">
    <source>
        <dbReference type="ARBA" id="ARBA00030030"/>
    </source>
</evidence>
<dbReference type="AlphaFoldDB" id="A0A8T0G3H4"/>
<dbReference type="InterPro" id="IPR027521">
    <property type="entry name" value="Usb1"/>
</dbReference>
<dbReference type="EMBL" id="JABXBU010000001">
    <property type="protein sequence ID" value="KAF8795803.1"/>
    <property type="molecule type" value="Genomic_DNA"/>
</dbReference>
<evidence type="ECO:0000313" key="10">
    <source>
        <dbReference type="Proteomes" id="UP000807504"/>
    </source>
</evidence>
<evidence type="ECO:0000256" key="4">
    <source>
        <dbReference type="ARBA" id="ARBA00023242"/>
    </source>
</evidence>
<dbReference type="GO" id="GO:0016829">
    <property type="term" value="F:lyase activity"/>
    <property type="evidence" value="ECO:0007669"/>
    <property type="project" value="UniProtKB-KW"/>
</dbReference>
<proteinExistence type="predicted"/>
<dbReference type="Pfam" id="PF09749">
    <property type="entry name" value="HVSL"/>
    <property type="match status" value="1"/>
</dbReference>
<keyword evidence="3" id="KW-0456">Lyase</keyword>
<dbReference type="GO" id="GO:0005634">
    <property type="term" value="C:nucleus"/>
    <property type="evidence" value="ECO:0007669"/>
    <property type="project" value="TreeGrafter"/>
</dbReference>
<comment type="caution">
    <text evidence="9">The sequence shown here is derived from an EMBL/GenBank/DDBJ whole genome shotgun (WGS) entry which is preliminary data.</text>
</comment>
<dbReference type="GO" id="GO:0000175">
    <property type="term" value="F:3'-5'-RNA exonuclease activity"/>
    <property type="evidence" value="ECO:0007669"/>
    <property type="project" value="TreeGrafter"/>
</dbReference>
<evidence type="ECO:0000313" key="9">
    <source>
        <dbReference type="EMBL" id="KAF8795803.1"/>
    </source>
</evidence>
<keyword evidence="1" id="KW-0540">Nuclease</keyword>
<keyword evidence="2" id="KW-0378">Hydrolase</keyword>
<gene>
    <name evidence="9" type="ORF">HNY73_000260</name>
</gene>
<evidence type="ECO:0000256" key="8">
    <source>
        <dbReference type="SAM" id="MobiDB-lite"/>
    </source>
</evidence>
<evidence type="ECO:0000256" key="5">
    <source>
        <dbReference type="ARBA" id="ARBA00029300"/>
    </source>
</evidence>
<evidence type="ECO:0000256" key="1">
    <source>
        <dbReference type="ARBA" id="ARBA00022722"/>
    </source>
</evidence>
<reference evidence="9" key="1">
    <citation type="journal article" date="2020" name="bioRxiv">
        <title>Chromosome-level reference genome of the European wasp spider Argiope bruennichi: a resource for studies on range expansion and evolutionary adaptation.</title>
        <authorList>
            <person name="Sheffer M.M."/>
            <person name="Hoppe A."/>
            <person name="Krehenwinkel H."/>
            <person name="Uhl G."/>
            <person name="Kuss A.W."/>
            <person name="Jensen L."/>
            <person name="Jensen C."/>
            <person name="Gillespie R.G."/>
            <person name="Hoff K.J."/>
            <person name="Prost S."/>
        </authorList>
    </citation>
    <scope>NUCLEOTIDE SEQUENCE</scope>
</reference>
<name>A0A8T0G3H4_ARGBR</name>
<reference evidence="9" key="2">
    <citation type="submission" date="2020-06" db="EMBL/GenBank/DDBJ databases">
        <authorList>
            <person name="Sheffer M."/>
        </authorList>
    </citation>
    <scope>NUCLEOTIDE SEQUENCE</scope>
</reference>
<protein>
    <recommendedName>
        <fullName evidence="6">U6 snRNA phosphodiesterase 1</fullName>
    </recommendedName>
    <alternativeName>
        <fullName evidence="7">3'-5' RNA exonuclease USB1</fullName>
    </alternativeName>
</protein>
<feature type="region of interest" description="Disordered" evidence="8">
    <location>
        <begin position="1"/>
        <end position="26"/>
    </location>
</feature>
<evidence type="ECO:0000256" key="3">
    <source>
        <dbReference type="ARBA" id="ARBA00023239"/>
    </source>
</evidence>
<keyword evidence="4" id="KW-0539">Nucleus</keyword>
<organism evidence="9 10">
    <name type="scientific">Argiope bruennichi</name>
    <name type="common">Wasp spider</name>
    <name type="synonym">Aranea bruennichi</name>
    <dbReference type="NCBI Taxonomy" id="94029"/>
    <lineage>
        <taxon>Eukaryota</taxon>
        <taxon>Metazoa</taxon>
        <taxon>Ecdysozoa</taxon>
        <taxon>Arthropoda</taxon>
        <taxon>Chelicerata</taxon>
        <taxon>Arachnida</taxon>
        <taxon>Araneae</taxon>
        <taxon>Araneomorphae</taxon>
        <taxon>Entelegynae</taxon>
        <taxon>Araneoidea</taxon>
        <taxon>Araneidae</taxon>
        <taxon>Argiope</taxon>
    </lineage>
</organism>
<evidence type="ECO:0000256" key="2">
    <source>
        <dbReference type="ARBA" id="ARBA00022801"/>
    </source>
</evidence>
<dbReference type="PANTHER" id="PTHR13522:SF3">
    <property type="entry name" value="U6 SNRNA PHOSPHODIESTERASE 1"/>
    <property type="match status" value="1"/>
</dbReference>
<evidence type="ECO:0000256" key="6">
    <source>
        <dbReference type="ARBA" id="ARBA00029543"/>
    </source>
</evidence>
<dbReference type="Gene3D" id="3.90.1140.10">
    <property type="entry name" value="Cyclic phosphodiesterase"/>
    <property type="match status" value="1"/>
</dbReference>
<dbReference type="Proteomes" id="UP000807504">
    <property type="component" value="Unassembled WGS sequence"/>
</dbReference>
<accession>A0A8T0G3H4</accession>
<dbReference type="GO" id="GO:0034477">
    <property type="term" value="P:U6 snRNA 3'-end processing"/>
    <property type="evidence" value="ECO:0007669"/>
    <property type="project" value="InterPro"/>
</dbReference>
<keyword evidence="10" id="KW-1185">Reference proteome</keyword>
<dbReference type="PANTHER" id="PTHR13522">
    <property type="entry name" value="U6 SNRNA PHOSPHODIESTERASE 1"/>
    <property type="match status" value="1"/>
</dbReference>
<comment type="catalytic activity">
    <reaction evidence="5">
        <text>a 3'-end uridylyl-uridine-RNA = a 3'-end 2',3'-cyclophospho-uridine-RNA + uridine</text>
        <dbReference type="Rhea" id="RHEA:46052"/>
        <dbReference type="Rhea" id="RHEA-COMP:17384"/>
        <dbReference type="Rhea" id="RHEA-COMP:17385"/>
        <dbReference type="ChEBI" id="CHEBI:16704"/>
        <dbReference type="ChEBI" id="CHEBI:85643"/>
        <dbReference type="ChEBI" id="CHEBI:85644"/>
    </reaction>
    <physiologicalReaction direction="left-to-right" evidence="5">
        <dbReference type="Rhea" id="RHEA:46053"/>
    </physiologicalReaction>
</comment>
<sequence>MNEINSTSRLVDYSSDEESSDENAITTLIPMRNNSSFTDIVSNHNDTQKSDFLPLPLEIKQMYKNTEDEEAVEDSSKHGGKIRSFPHERGVWATYVYIEYNPESAFYEMIENLRQTASSHNIEMQVPEDFHISLTRTLKLRHHWIVPFIDSLKAKLCHFYQFKIIFQTLEVYEKKGKRKKRTFLGLKVHTGYDQLLKILRKVDSCVEEFKLPIFYKVNS</sequence>